<keyword evidence="1" id="KW-0472">Membrane</keyword>
<accession>A0A1S0U5Y4</accession>
<protein>
    <submittedName>
        <fullName evidence="2 4">Uncharacterized protein</fullName>
    </submittedName>
</protein>
<evidence type="ECO:0000313" key="3">
    <source>
        <dbReference type="Proteomes" id="UP000095285"/>
    </source>
</evidence>
<evidence type="ECO:0000256" key="1">
    <source>
        <dbReference type="SAM" id="Phobius"/>
    </source>
</evidence>
<reference evidence="4" key="2">
    <citation type="submission" date="2016-11" db="UniProtKB">
        <authorList>
            <consortium name="WormBaseParasite"/>
        </authorList>
    </citation>
    <scope>IDENTIFICATION</scope>
</reference>
<dbReference type="OMA" id="CDSAAHK"/>
<reference evidence="2 3" key="1">
    <citation type="submission" date="2012-04" db="EMBL/GenBank/DDBJ databases">
        <title>The Genome Sequence of Loa loa.</title>
        <authorList>
            <consortium name="The Broad Institute Genome Sequencing Platform"/>
            <consortium name="Broad Institute Genome Sequencing Center for Infectious Disease"/>
            <person name="Nutman T.B."/>
            <person name="Fink D.L."/>
            <person name="Russ C."/>
            <person name="Young S."/>
            <person name="Zeng Q."/>
            <person name="Gargeya S."/>
            <person name="Alvarado L."/>
            <person name="Berlin A."/>
            <person name="Chapman S.B."/>
            <person name="Chen Z."/>
            <person name="Freedman E."/>
            <person name="Gellesch M."/>
            <person name="Goldberg J."/>
            <person name="Griggs A."/>
            <person name="Gujja S."/>
            <person name="Heilman E.R."/>
            <person name="Heiman D."/>
            <person name="Howarth C."/>
            <person name="Mehta T."/>
            <person name="Neiman D."/>
            <person name="Pearson M."/>
            <person name="Roberts A."/>
            <person name="Saif S."/>
            <person name="Shea T."/>
            <person name="Shenoy N."/>
            <person name="Sisk P."/>
            <person name="Stolte C."/>
            <person name="Sykes S."/>
            <person name="White J."/>
            <person name="Yandava C."/>
            <person name="Haas B."/>
            <person name="Henn M.R."/>
            <person name="Nusbaum C."/>
            <person name="Birren B."/>
        </authorList>
    </citation>
    <scope>NUCLEOTIDE SEQUENCE [LARGE SCALE GENOMIC DNA]</scope>
</reference>
<dbReference type="WBParaSite" id="EN70_9403">
    <property type="protein sequence ID" value="EN70_9403"/>
    <property type="gene ID" value="EN70_9403"/>
</dbReference>
<dbReference type="EMBL" id="JH712381">
    <property type="protein sequence ID" value="EFO25584.1"/>
    <property type="molecule type" value="Genomic_DNA"/>
</dbReference>
<name>A0A1I7W401_LOALO</name>
<dbReference type="OrthoDB" id="10262308at2759"/>
<dbReference type="CTD" id="9940293"/>
<dbReference type="InParanoid" id="A0A1I7W401"/>
<dbReference type="AlphaFoldDB" id="A0A1I7W401"/>
<organism evidence="3 4">
    <name type="scientific">Loa loa</name>
    <name type="common">Eye worm</name>
    <name type="synonym">Filaria loa</name>
    <dbReference type="NCBI Taxonomy" id="7209"/>
    <lineage>
        <taxon>Eukaryota</taxon>
        <taxon>Metazoa</taxon>
        <taxon>Ecdysozoa</taxon>
        <taxon>Nematoda</taxon>
        <taxon>Chromadorea</taxon>
        <taxon>Rhabditida</taxon>
        <taxon>Spirurina</taxon>
        <taxon>Spiruromorpha</taxon>
        <taxon>Filarioidea</taxon>
        <taxon>Onchocercidae</taxon>
        <taxon>Loa</taxon>
    </lineage>
</organism>
<dbReference type="STRING" id="7209.A0A1I7W401"/>
<evidence type="ECO:0000313" key="2">
    <source>
        <dbReference type="EMBL" id="EFO25584.1"/>
    </source>
</evidence>
<keyword evidence="1" id="KW-1133">Transmembrane helix</keyword>
<dbReference type="FunCoup" id="A0A1I7W401">
    <property type="interactions" value="3"/>
</dbReference>
<feature type="transmembrane region" description="Helical" evidence="1">
    <location>
        <begin position="100"/>
        <end position="117"/>
    </location>
</feature>
<dbReference type="Proteomes" id="UP000095285">
    <property type="component" value="Unassembled WGS sequence"/>
</dbReference>
<proteinExistence type="predicted"/>
<keyword evidence="3" id="KW-1185">Reference proteome</keyword>
<dbReference type="eggNOG" id="ENOG502T12D">
    <property type="taxonomic scope" value="Eukaryota"/>
</dbReference>
<dbReference type="RefSeq" id="XP_003138492.1">
    <property type="nucleotide sequence ID" value="XM_003138444.2"/>
</dbReference>
<sequence>MKASDSSNYMRSLSTILEKISRWKNKKPLNNNGTSTTVIQKQTQKAFIPTEVSKQTKDLKFSESKAYFGIDKRKPLHETIVAASQSYLEACDSATHRRKVTVSFLSSFAAICFYFWYSRKDYDGFLNAPKYEVVPTLKRYALRKQIEEANKSGKDTAYLKAALEYVDVEEAVYRAEEGAFTLDS</sequence>
<dbReference type="KEGG" id="loa:LOAG_02907"/>
<dbReference type="GeneID" id="9940293"/>
<gene>
    <name evidence="2 4" type="ORF">LOAG_02907</name>
</gene>
<keyword evidence="1" id="KW-0812">Transmembrane</keyword>
<accession>A0A1I7W401</accession>
<evidence type="ECO:0000313" key="4">
    <source>
        <dbReference type="WBParaSite" id="EN70_9403"/>
    </source>
</evidence>